<dbReference type="AlphaFoldDB" id="A0A0V1KYJ6"/>
<evidence type="ECO:0000313" key="1">
    <source>
        <dbReference type="EMBL" id="KRZ52241.1"/>
    </source>
</evidence>
<dbReference type="Proteomes" id="UP000054721">
    <property type="component" value="Unassembled WGS sequence"/>
</dbReference>
<comment type="caution">
    <text evidence="1">The sequence shown here is derived from an EMBL/GenBank/DDBJ whole genome shotgun (WGS) entry which is preliminary data.</text>
</comment>
<organism evidence="1 2">
    <name type="scientific">Trichinella nativa</name>
    <dbReference type="NCBI Taxonomy" id="6335"/>
    <lineage>
        <taxon>Eukaryota</taxon>
        <taxon>Metazoa</taxon>
        <taxon>Ecdysozoa</taxon>
        <taxon>Nematoda</taxon>
        <taxon>Enoplea</taxon>
        <taxon>Dorylaimia</taxon>
        <taxon>Trichinellida</taxon>
        <taxon>Trichinellidae</taxon>
        <taxon>Trichinella</taxon>
    </lineage>
</organism>
<reference evidence="1 2" key="1">
    <citation type="submission" date="2015-05" db="EMBL/GenBank/DDBJ databases">
        <title>Evolution of Trichinella species and genotypes.</title>
        <authorList>
            <person name="Korhonen P.K."/>
            <person name="Edoardo P."/>
            <person name="Giuseppe L.R."/>
            <person name="Gasser R.B."/>
        </authorList>
    </citation>
    <scope>NUCLEOTIDE SEQUENCE [LARGE SCALE GENOMIC DNA]</scope>
    <source>
        <strain evidence="1">ISS10</strain>
    </source>
</reference>
<evidence type="ECO:0000313" key="2">
    <source>
        <dbReference type="Proteomes" id="UP000054721"/>
    </source>
</evidence>
<dbReference type="OrthoDB" id="10287140at2759"/>
<sequence length="86" mass="10319">MDVHCRIRLQYTRGWADGNLLSQIRFHNPHDWLFRFIMQTHHGLLASREWSIETDPQTRLKENIVCTWNFTLSHNDYCSCKKNATN</sequence>
<proteinExistence type="predicted"/>
<keyword evidence="2" id="KW-1185">Reference proteome</keyword>
<dbReference type="EMBL" id="JYDW01000199">
    <property type="protein sequence ID" value="KRZ52241.1"/>
    <property type="molecule type" value="Genomic_DNA"/>
</dbReference>
<accession>A0A0V1KYJ6</accession>
<gene>
    <name evidence="1" type="ORF">T02_16490</name>
</gene>
<name>A0A0V1KYJ6_9BILA</name>
<protein>
    <submittedName>
        <fullName evidence="1">Uncharacterized protein</fullName>
    </submittedName>
</protein>